<organism evidence="1 2">
    <name type="scientific">Fusibacter paucivorans</name>
    <dbReference type="NCBI Taxonomy" id="76009"/>
    <lineage>
        <taxon>Bacteria</taxon>
        <taxon>Bacillati</taxon>
        <taxon>Bacillota</taxon>
        <taxon>Clostridia</taxon>
        <taxon>Eubacteriales</taxon>
        <taxon>Eubacteriales Family XII. Incertae Sedis</taxon>
        <taxon>Fusibacter</taxon>
    </lineage>
</organism>
<sequence length="400" mass="45546">MTDLFVSLKNWMILSYQEIITIKHNLAETHAGSNSSFRAQLLAEQVHHALNQHLKGMTETEKQHIRRDLLKKCIVNSQRDIYQLDVLEAICDMEPTVETRLERSKVWLKANTDLSITDEDITAYLESLTPSQIIAVPSVKSSIDDKIDENDEKNIRFHITSLIRLRFRTVPFAKVLVLAVSILMITRVTALNAGQELQINSPSQHQSPSSTIGTPHTAQLITPLAPHLEIIKAVKMQSKQVIAINYKTIHNPYLPENAPYSYRPIDYLSLRNYLSPERNSYLVNESFLNEIIILAKVNDLDPLLLLAIIGQEQGFIPETSSAKHRIVNNPYNVFRSWQHYNTSLNDTTVIAIKLIQDRLTTMPTGADAFEWLNVIYAEDPNWSSGVSSLYDTLSQYRINL</sequence>
<accession>A0ABS5PN70</accession>
<comment type="caution">
    <text evidence="1">The sequence shown here is derived from an EMBL/GenBank/DDBJ whole genome shotgun (WGS) entry which is preliminary data.</text>
</comment>
<keyword evidence="2" id="KW-1185">Reference proteome</keyword>
<name>A0ABS5PN70_9FIRM</name>
<evidence type="ECO:0008006" key="3">
    <source>
        <dbReference type="Google" id="ProtNLM"/>
    </source>
</evidence>
<dbReference type="EMBL" id="JAHBCL010000012">
    <property type="protein sequence ID" value="MBS7526629.1"/>
    <property type="molecule type" value="Genomic_DNA"/>
</dbReference>
<dbReference type="Proteomes" id="UP000746471">
    <property type="component" value="Unassembled WGS sequence"/>
</dbReference>
<evidence type="ECO:0000313" key="1">
    <source>
        <dbReference type="EMBL" id="MBS7526629.1"/>
    </source>
</evidence>
<proteinExistence type="predicted"/>
<evidence type="ECO:0000313" key="2">
    <source>
        <dbReference type="Proteomes" id="UP000746471"/>
    </source>
</evidence>
<reference evidence="1 2" key="1">
    <citation type="submission" date="2021-05" db="EMBL/GenBank/DDBJ databases">
        <title>Fusibacter ferrireducens sp. nov., an anaerobic, sulfur- and Fe-reducing bacterium isolated from the mangrove sediment.</title>
        <authorList>
            <person name="Qiu D."/>
        </authorList>
    </citation>
    <scope>NUCLEOTIDE SEQUENCE [LARGE SCALE GENOMIC DNA]</scope>
    <source>
        <strain evidence="1 2">DSM 12116</strain>
    </source>
</reference>
<protein>
    <recommendedName>
        <fullName evidence="3">Mannosyl-glycoprotein endo-beta-N-acetylglucosaminidase</fullName>
    </recommendedName>
</protein>
<gene>
    <name evidence="1" type="ORF">KHM83_08070</name>
</gene>
<dbReference type="RefSeq" id="WP_213236491.1">
    <property type="nucleotide sequence ID" value="NZ_JAHBCL010000012.1"/>
</dbReference>